<dbReference type="Pfam" id="PF03936">
    <property type="entry name" value="Terpene_synth_C"/>
    <property type="match status" value="1"/>
</dbReference>
<dbReference type="PANTHER" id="PTHR31225">
    <property type="entry name" value="OS04G0344100 PROTEIN-RELATED"/>
    <property type="match status" value="1"/>
</dbReference>
<dbReference type="PANTHER" id="PTHR31225:SF252">
    <property type="entry name" value="TERPENE SYNTHASE 12-RELATED"/>
    <property type="match status" value="1"/>
</dbReference>
<dbReference type="InterPro" id="IPR050148">
    <property type="entry name" value="Terpene_synthase-like"/>
</dbReference>
<dbReference type="GO" id="GO:0010333">
    <property type="term" value="F:terpene synthase activity"/>
    <property type="evidence" value="ECO:0007669"/>
    <property type="project" value="InterPro"/>
</dbReference>
<protein>
    <recommendedName>
        <fullName evidence="4">Terpene synthase metal-binding domain-containing protein</fullName>
    </recommendedName>
</protein>
<keyword evidence="3" id="KW-0460">Magnesium</keyword>
<evidence type="ECO:0000313" key="6">
    <source>
        <dbReference type="Proteomes" id="UP000467840"/>
    </source>
</evidence>
<keyword evidence="6" id="KW-1185">Reference proteome</keyword>
<evidence type="ECO:0000256" key="1">
    <source>
        <dbReference type="ARBA" id="ARBA00001946"/>
    </source>
</evidence>
<gene>
    <name evidence="5" type="ORF">GH714_019485</name>
</gene>
<comment type="caution">
    <text evidence="5">The sequence shown here is derived from an EMBL/GenBank/DDBJ whole genome shotgun (WGS) entry which is preliminary data.</text>
</comment>
<dbReference type="EMBL" id="JAAGAX010000018">
    <property type="protein sequence ID" value="KAF2284138.1"/>
    <property type="molecule type" value="Genomic_DNA"/>
</dbReference>
<dbReference type="Gene3D" id="1.10.600.10">
    <property type="entry name" value="Farnesyl Diphosphate Synthase"/>
    <property type="match status" value="2"/>
</dbReference>
<dbReference type="AlphaFoldDB" id="A0A6A6K7G7"/>
<evidence type="ECO:0000313" key="5">
    <source>
        <dbReference type="EMBL" id="KAF2284138.1"/>
    </source>
</evidence>
<dbReference type="Proteomes" id="UP000467840">
    <property type="component" value="Chromosome 12"/>
</dbReference>
<proteinExistence type="predicted"/>
<feature type="domain" description="Terpene synthase metal-binding" evidence="4">
    <location>
        <begin position="45"/>
        <end position="171"/>
    </location>
</feature>
<dbReference type="GO" id="GO:0000287">
    <property type="term" value="F:magnesium ion binding"/>
    <property type="evidence" value="ECO:0007669"/>
    <property type="project" value="InterPro"/>
</dbReference>
<reference evidence="5 6" key="1">
    <citation type="journal article" date="2020" name="Mol. Plant">
        <title>The Chromosome-Based Rubber Tree Genome Provides New Insights into Spurge Genome Evolution and Rubber Biosynthesis.</title>
        <authorList>
            <person name="Liu J."/>
            <person name="Shi C."/>
            <person name="Shi C.C."/>
            <person name="Li W."/>
            <person name="Zhang Q.J."/>
            <person name="Zhang Y."/>
            <person name="Li K."/>
            <person name="Lu H.F."/>
            <person name="Shi C."/>
            <person name="Zhu S.T."/>
            <person name="Xiao Z.Y."/>
            <person name="Nan H."/>
            <person name="Yue Y."/>
            <person name="Zhu X.G."/>
            <person name="Wu Y."/>
            <person name="Hong X.N."/>
            <person name="Fan G.Y."/>
            <person name="Tong Y."/>
            <person name="Zhang D."/>
            <person name="Mao C.L."/>
            <person name="Liu Y.L."/>
            <person name="Hao S.J."/>
            <person name="Liu W.Q."/>
            <person name="Lv M.Q."/>
            <person name="Zhang H.B."/>
            <person name="Liu Y."/>
            <person name="Hu-Tang G.R."/>
            <person name="Wang J.P."/>
            <person name="Wang J.H."/>
            <person name="Sun Y.H."/>
            <person name="Ni S.B."/>
            <person name="Chen W.B."/>
            <person name="Zhang X.C."/>
            <person name="Jiao Y.N."/>
            <person name="Eichler E.E."/>
            <person name="Li G.H."/>
            <person name="Liu X."/>
            <person name="Gao L.Z."/>
        </authorList>
    </citation>
    <scope>NUCLEOTIDE SEQUENCE [LARGE SCALE GENOMIC DNA]</scope>
    <source>
        <strain evidence="6">cv. GT1</strain>
        <tissue evidence="5">Leaf</tissue>
    </source>
</reference>
<accession>A0A6A6K7G7</accession>
<evidence type="ECO:0000256" key="2">
    <source>
        <dbReference type="ARBA" id="ARBA00022723"/>
    </source>
</evidence>
<evidence type="ECO:0000256" key="3">
    <source>
        <dbReference type="ARBA" id="ARBA00022842"/>
    </source>
</evidence>
<evidence type="ECO:0000259" key="4">
    <source>
        <dbReference type="Pfam" id="PF03936"/>
    </source>
</evidence>
<comment type="cofactor">
    <cofactor evidence="1">
        <name>Mg(2+)</name>
        <dbReference type="ChEBI" id="CHEBI:18420"/>
    </cofactor>
</comment>
<keyword evidence="2" id="KW-0479">Metal-binding</keyword>
<name>A0A6A6K7G7_HEVBR</name>
<sequence length="171" mass="20141">MLMLEAHWYIEAYNKKKDANHFLLQLAKMNFNMVQSILQRDLKDMSRWDVNAVKDLPECMKLCFLAIYNTVNEIAYDTLVEHGKYILPYLTKSWADLCKAFLQEAKWSHKKSIPSFDEYIENGWRSVSGAVILMHAYFMLDQGITKEALDSLINYHELLKWPSVIPRRCND</sequence>
<dbReference type="InterPro" id="IPR005630">
    <property type="entry name" value="Terpene_synthase_metal-bd"/>
</dbReference>
<dbReference type="InterPro" id="IPR008949">
    <property type="entry name" value="Isoprenoid_synthase_dom_sf"/>
</dbReference>
<organism evidence="5 6">
    <name type="scientific">Hevea brasiliensis</name>
    <name type="common">Para rubber tree</name>
    <name type="synonym">Siphonia brasiliensis</name>
    <dbReference type="NCBI Taxonomy" id="3981"/>
    <lineage>
        <taxon>Eukaryota</taxon>
        <taxon>Viridiplantae</taxon>
        <taxon>Streptophyta</taxon>
        <taxon>Embryophyta</taxon>
        <taxon>Tracheophyta</taxon>
        <taxon>Spermatophyta</taxon>
        <taxon>Magnoliopsida</taxon>
        <taxon>eudicotyledons</taxon>
        <taxon>Gunneridae</taxon>
        <taxon>Pentapetalae</taxon>
        <taxon>rosids</taxon>
        <taxon>fabids</taxon>
        <taxon>Malpighiales</taxon>
        <taxon>Euphorbiaceae</taxon>
        <taxon>Crotonoideae</taxon>
        <taxon>Micrandreae</taxon>
        <taxon>Hevea</taxon>
    </lineage>
</organism>
<dbReference type="GO" id="GO:0016114">
    <property type="term" value="P:terpenoid biosynthetic process"/>
    <property type="evidence" value="ECO:0007669"/>
    <property type="project" value="InterPro"/>
</dbReference>
<dbReference type="SUPFAM" id="SSF48576">
    <property type="entry name" value="Terpenoid synthases"/>
    <property type="match status" value="1"/>
</dbReference>